<comment type="cofactor">
    <cofactor evidence="1">
        <name>pyridoxal 5'-phosphate</name>
        <dbReference type="ChEBI" id="CHEBI:597326"/>
    </cofactor>
</comment>
<dbReference type="GO" id="GO:0030170">
    <property type="term" value="F:pyridoxal phosphate binding"/>
    <property type="evidence" value="ECO:0007669"/>
    <property type="project" value="InterPro"/>
</dbReference>
<comment type="similarity">
    <text evidence="5">Belongs to the class-II pyridoxal-phosphate-dependent aminotransferase family. MalY/PatB cystathionine beta-lyase subfamily.</text>
</comment>
<evidence type="ECO:0000259" key="6">
    <source>
        <dbReference type="Pfam" id="PF00155"/>
    </source>
</evidence>
<sequence>MMNTRGMYRGGYPGSNNAAIEGMTLKYDFGRLIDRRGTGAVKWDMRQQLFGRDVLPMWVADMDFAIADPITAALEKRIAHPVYGYAAVSPSLVEAVVARLERKYNWPVKAEWLVFTPGVISALAAALKAFTHPGDAVVINDPVYHPFWSLVPGAGCRAAASPLKFETGEYRFDVKDLKKSFAPPGSGFMAAPRPKAMILCSPHNPVGSVWTRQELVDVGKIAIDAGAVVISDEVHCELLFDGLKHTPFASISEEFAQNSVVCMSASKTFNLAGLAASVIIIPSPRLRADFQAARSGILPNPDILSMTALEAAFRDGDEWLEQLLVYLQGNLDFLADFFEKRIPRIKVIRPQGTYLVWLDCRGLGLDRKGLREFFIQKSGIGLDEGHRFGAAGEGFMRMNIACPRSVLEEALRKIEIAAIGS</sequence>
<dbReference type="Gene3D" id="3.90.1150.10">
    <property type="entry name" value="Aspartate Aminotransferase, domain 1"/>
    <property type="match status" value="1"/>
</dbReference>
<dbReference type="InterPro" id="IPR015421">
    <property type="entry name" value="PyrdxlP-dep_Trfase_major"/>
</dbReference>
<dbReference type="PANTHER" id="PTHR43525">
    <property type="entry name" value="PROTEIN MALY"/>
    <property type="match status" value="1"/>
</dbReference>
<feature type="domain" description="Aminotransferase class I/classII large" evidence="6">
    <location>
        <begin position="82"/>
        <end position="414"/>
    </location>
</feature>
<dbReference type="EC" id="4.4.1.13" evidence="2"/>
<proteinExistence type="inferred from homology"/>
<keyword evidence="3" id="KW-0663">Pyridoxal phosphate</keyword>
<dbReference type="PANTHER" id="PTHR43525:SF1">
    <property type="entry name" value="PROTEIN MALY"/>
    <property type="match status" value="1"/>
</dbReference>
<dbReference type="GO" id="GO:0047804">
    <property type="term" value="F:cysteine-S-conjugate beta-lyase activity"/>
    <property type="evidence" value="ECO:0007669"/>
    <property type="project" value="UniProtKB-EC"/>
</dbReference>
<evidence type="ECO:0000256" key="3">
    <source>
        <dbReference type="ARBA" id="ARBA00022898"/>
    </source>
</evidence>
<dbReference type="EMBL" id="CP159307">
    <property type="protein sequence ID" value="XCH33898.1"/>
    <property type="molecule type" value="Genomic_DNA"/>
</dbReference>
<dbReference type="Gene3D" id="3.40.640.10">
    <property type="entry name" value="Type I PLP-dependent aspartate aminotransferase-like (Major domain)"/>
    <property type="match status" value="1"/>
</dbReference>
<name>A0AAU8GDR8_9CHLR</name>
<accession>A0AAU8GDR8</accession>
<dbReference type="RefSeq" id="WP_353715090.1">
    <property type="nucleotide sequence ID" value="NZ_CP159307.1"/>
</dbReference>
<organism evidence="7">
    <name type="scientific">Dehalogenimonas sp. 4OHTPN</name>
    <dbReference type="NCBI Taxonomy" id="3166643"/>
    <lineage>
        <taxon>Bacteria</taxon>
        <taxon>Bacillati</taxon>
        <taxon>Chloroflexota</taxon>
        <taxon>Dehalococcoidia</taxon>
        <taxon>Dehalococcoidales</taxon>
        <taxon>Dehalococcoidaceae</taxon>
        <taxon>Dehalogenimonas</taxon>
    </lineage>
</organism>
<gene>
    <name evidence="7" type="ORF">ABV300_03210</name>
</gene>
<dbReference type="NCBIfam" id="TIGR04350">
    <property type="entry name" value="C_S_lyase_PatB"/>
    <property type="match status" value="1"/>
</dbReference>
<evidence type="ECO:0000313" key="7">
    <source>
        <dbReference type="EMBL" id="XCH33898.1"/>
    </source>
</evidence>
<reference evidence="7" key="1">
    <citation type="submission" date="2024-06" db="EMBL/GenBank/DDBJ databases">
        <title>A Novel Isolate, Dehalogenimonas sp. Strain 4OHTPN, Dechlorinates Aromatic 4 Hydroxy chlorothalonil by a Novel Reductive Dehalogenase.</title>
        <authorList>
            <person name="Liu G."/>
        </authorList>
    </citation>
    <scope>NUCLEOTIDE SEQUENCE</scope>
    <source>
        <strain evidence="7">4OHTPN</strain>
    </source>
</reference>
<dbReference type="AlphaFoldDB" id="A0AAU8GDR8"/>
<evidence type="ECO:0000256" key="2">
    <source>
        <dbReference type="ARBA" id="ARBA00012224"/>
    </source>
</evidence>
<dbReference type="Pfam" id="PF00155">
    <property type="entry name" value="Aminotran_1_2"/>
    <property type="match status" value="1"/>
</dbReference>
<dbReference type="InterPro" id="IPR051798">
    <property type="entry name" value="Class-II_PLP-Dep_Aminotrans"/>
</dbReference>
<evidence type="ECO:0000256" key="4">
    <source>
        <dbReference type="ARBA" id="ARBA00023239"/>
    </source>
</evidence>
<dbReference type="SUPFAM" id="SSF53383">
    <property type="entry name" value="PLP-dependent transferases"/>
    <property type="match status" value="1"/>
</dbReference>
<dbReference type="InterPro" id="IPR015424">
    <property type="entry name" value="PyrdxlP-dep_Trfase"/>
</dbReference>
<evidence type="ECO:0000256" key="5">
    <source>
        <dbReference type="ARBA" id="ARBA00037974"/>
    </source>
</evidence>
<dbReference type="InterPro" id="IPR015422">
    <property type="entry name" value="PyrdxlP-dep_Trfase_small"/>
</dbReference>
<dbReference type="InterPro" id="IPR027619">
    <property type="entry name" value="C-S_lyase_PatB-like"/>
</dbReference>
<dbReference type="CDD" id="cd00609">
    <property type="entry name" value="AAT_like"/>
    <property type="match status" value="1"/>
</dbReference>
<protein>
    <recommendedName>
        <fullName evidence="2">cysteine-S-conjugate beta-lyase</fullName>
        <ecNumber evidence="2">4.4.1.13</ecNumber>
    </recommendedName>
</protein>
<evidence type="ECO:0000256" key="1">
    <source>
        <dbReference type="ARBA" id="ARBA00001933"/>
    </source>
</evidence>
<dbReference type="InterPro" id="IPR004839">
    <property type="entry name" value="Aminotransferase_I/II_large"/>
</dbReference>
<keyword evidence="4 7" id="KW-0456">Lyase</keyword>